<evidence type="ECO:0000313" key="2">
    <source>
        <dbReference type="EMBL" id="QJW85089.1"/>
    </source>
</evidence>
<reference evidence="2 3" key="1">
    <citation type="submission" date="2020-05" db="EMBL/GenBank/DDBJ databases">
        <title>Ramlibacter rhizophilus sp. nov., isolated from rhizosphere soil of national flower Mugunghwa from South Korea.</title>
        <authorList>
            <person name="Zheng-Fei Y."/>
            <person name="Huan T."/>
        </authorList>
    </citation>
    <scope>NUCLEOTIDE SEQUENCE [LARGE SCALE GENOMIC DNA]</scope>
    <source>
        <strain evidence="2 3">H242</strain>
    </source>
</reference>
<feature type="region of interest" description="Disordered" evidence="1">
    <location>
        <begin position="111"/>
        <end position="138"/>
    </location>
</feature>
<proteinExistence type="predicted"/>
<accession>A0ABX6P4V3</accession>
<evidence type="ECO:0000313" key="3">
    <source>
        <dbReference type="Proteomes" id="UP000500826"/>
    </source>
</evidence>
<evidence type="ECO:0000256" key="1">
    <source>
        <dbReference type="SAM" id="MobiDB-lite"/>
    </source>
</evidence>
<keyword evidence="3" id="KW-1185">Reference proteome</keyword>
<dbReference type="Proteomes" id="UP000500826">
    <property type="component" value="Chromosome"/>
</dbReference>
<name>A0ABX6P4V3_9BURK</name>
<dbReference type="SUPFAM" id="SSF51905">
    <property type="entry name" value="FAD/NAD(P)-binding domain"/>
    <property type="match status" value="1"/>
</dbReference>
<dbReference type="EMBL" id="CP053418">
    <property type="protein sequence ID" value="QJW85089.1"/>
    <property type="molecule type" value="Genomic_DNA"/>
</dbReference>
<organism evidence="2 3">
    <name type="scientific">Ramlibacter terrae</name>
    <dbReference type="NCBI Taxonomy" id="2732511"/>
    <lineage>
        <taxon>Bacteria</taxon>
        <taxon>Pseudomonadati</taxon>
        <taxon>Pseudomonadota</taxon>
        <taxon>Betaproteobacteria</taxon>
        <taxon>Burkholderiales</taxon>
        <taxon>Comamonadaceae</taxon>
        <taxon>Ramlibacter</taxon>
    </lineage>
</organism>
<sequence length="159" mass="18141">MNKSKWTSFSGFFRGYEALDDARKWRFYTYIFDEQVPPPRETVRRCDAHAGFTLRLASPWLDVHPSPDGVDVTTPSGTERFDAVIFGTGFDVDLLDRPELARYLPHIDTGRGTWRPSRRRRTRNPRASRTSAPASNCARVPESTRRRCRACTCSTGAAR</sequence>
<gene>
    <name evidence="2" type="ORF">HK414_21245</name>
</gene>
<feature type="compositionally biased region" description="Basic residues" evidence="1">
    <location>
        <begin position="116"/>
        <end position="126"/>
    </location>
</feature>
<protein>
    <submittedName>
        <fullName evidence="2">Uncharacterized protein</fullName>
    </submittedName>
</protein>
<dbReference type="InterPro" id="IPR036188">
    <property type="entry name" value="FAD/NAD-bd_sf"/>
</dbReference>